<accession>A0ABN6UEJ1</accession>
<reference evidence="1 2" key="1">
    <citation type="submission" date="2022-11" db="EMBL/GenBank/DDBJ databases">
        <title>Genome Sequencing of Nocardia sp. ON39_IFM12276 and assembly.</title>
        <authorList>
            <person name="Shimojima M."/>
            <person name="Toyokawa M."/>
            <person name="Uesaka K."/>
        </authorList>
    </citation>
    <scope>NUCLEOTIDE SEQUENCE [LARGE SCALE GENOMIC DNA]</scope>
    <source>
        <strain evidence="1 2">IFM 12276</strain>
    </source>
</reference>
<evidence type="ECO:0000313" key="2">
    <source>
        <dbReference type="Proteomes" id="UP001317870"/>
    </source>
</evidence>
<proteinExistence type="predicted"/>
<dbReference type="EMBL" id="AP026978">
    <property type="protein sequence ID" value="BDU03640.1"/>
    <property type="molecule type" value="Genomic_DNA"/>
</dbReference>
<name>A0ABN6UEJ1_9NOCA</name>
<evidence type="ECO:0000313" key="1">
    <source>
        <dbReference type="EMBL" id="BDU03640.1"/>
    </source>
</evidence>
<dbReference type="Proteomes" id="UP001317870">
    <property type="component" value="Chromosome"/>
</dbReference>
<evidence type="ECO:0008006" key="3">
    <source>
        <dbReference type="Google" id="ProtNLM"/>
    </source>
</evidence>
<sequence>MDAGYRSRHDLPDWHEVSAAIRYVTGDKPGDHLVTRWTRALAQLHRTRRVSPDRVSEIDRRRAELVVLINQWVATHLAPSSTDADEVGPVADALVAAYIDAESLLMAPDEVAAETLHSAWSRVGYLATRWGDLVAAVVDGQPCPPGRC</sequence>
<gene>
    <name evidence="1" type="ORF">IFM12276_66680</name>
</gene>
<dbReference type="RefSeq" id="WP_281876809.1">
    <property type="nucleotide sequence ID" value="NZ_AP026978.1"/>
</dbReference>
<organism evidence="1 2">
    <name type="scientific">Nocardia sputorum</name>
    <dbReference type="NCBI Taxonomy" id="2984338"/>
    <lineage>
        <taxon>Bacteria</taxon>
        <taxon>Bacillati</taxon>
        <taxon>Actinomycetota</taxon>
        <taxon>Actinomycetes</taxon>
        <taxon>Mycobacteriales</taxon>
        <taxon>Nocardiaceae</taxon>
        <taxon>Nocardia</taxon>
    </lineage>
</organism>
<protein>
    <recommendedName>
        <fullName evidence="3">DUF4254 domain-containing protein</fullName>
    </recommendedName>
</protein>
<keyword evidence="2" id="KW-1185">Reference proteome</keyword>